<accession>A0A2P6M7E0</accession>
<dbReference type="Proteomes" id="UP000241736">
    <property type="component" value="Unassembled WGS sequence"/>
</dbReference>
<dbReference type="EMBL" id="PVLF01000015">
    <property type="protein sequence ID" value="PRH81909.1"/>
    <property type="molecule type" value="Genomic_DNA"/>
</dbReference>
<evidence type="ECO:0000313" key="1">
    <source>
        <dbReference type="EMBL" id="PRH81909.1"/>
    </source>
</evidence>
<organism evidence="1 2">
    <name type="scientific">Arenimonas caeni</name>
    <dbReference type="NCBI Taxonomy" id="2058085"/>
    <lineage>
        <taxon>Bacteria</taxon>
        <taxon>Pseudomonadati</taxon>
        <taxon>Pseudomonadota</taxon>
        <taxon>Gammaproteobacteria</taxon>
        <taxon>Lysobacterales</taxon>
        <taxon>Lysobacteraceae</taxon>
        <taxon>Arenimonas</taxon>
    </lineage>
</organism>
<comment type="caution">
    <text evidence="1">The sequence shown here is derived from an EMBL/GenBank/DDBJ whole genome shotgun (WGS) entry which is preliminary data.</text>
</comment>
<keyword evidence="2" id="KW-1185">Reference proteome</keyword>
<evidence type="ECO:0008006" key="3">
    <source>
        <dbReference type="Google" id="ProtNLM"/>
    </source>
</evidence>
<dbReference type="RefSeq" id="WP_106990875.1">
    <property type="nucleotide sequence ID" value="NZ_KZ679093.1"/>
</dbReference>
<protein>
    <recommendedName>
        <fullName evidence="3">DUF1269 domain-containing protein</fullName>
    </recommendedName>
</protein>
<evidence type="ECO:0000313" key="2">
    <source>
        <dbReference type="Proteomes" id="UP000241736"/>
    </source>
</evidence>
<dbReference type="AlphaFoldDB" id="A0A2P6M7E0"/>
<sequence length="152" mass="15533">MSEQHRSVFALDDLAALEDAVAAARAAGVADEDIALVARHDIELELDPRASDSDAQGHVRGLLAGLSAITVPTLGVSVAGAGLISLLGSNIAGWFRALGGDHATDDVRARYRELVQDGKLLLVIASPSPAKHAAAHAAVASTGARVVDDGQD</sequence>
<name>A0A2P6M7E0_9GAMM</name>
<proteinExistence type="predicted"/>
<dbReference type="OrthoDB" id="9870040at2"/>
<gene>
    <name evidence="1" type="ORF">C6N40_09950</name>
</gene>
<reference evidence="1 2" key="1">
    <citation type="submission" date="2018-03" db="EMBL/GenBank/DDBJ databases">
        <title>Arenimonas caeni sp. nov., isolated from activated sludge.</title>
        <authorList>
            <person name="Liu H."/>
        </authorList>
    </citation>
    <scope>NUCLEOTIDE SEQUENCE [LARGE SCALE GENOMIC DNA]</scope>
    <source>
        <strain evidence="2">z29</strain>
    </source>
</reference>